<evidence type="ECO:0000256" key="1">
    <source>
        <dbReference type="ARBA" id="ARBA00004196"/>
    </source>
</evidence>
<dbReference type="GO" id="GO:1901678">
    <property type="term" value="P:iron coordination entity transport"/>
    <property type="evidence" value="ECO:0007669"/>
    <property type="project" value="UniProtKB-ARBA"/>
</dbReference>
<dbReference type="InterPro" id="IPR051313">
    <property type="entry name" value="Bact_iron-sidero_bind"/>
</dbReference>
<dbReference type="Proteomes" id="UP000183410">
    <property type="component" value="Unassembled WGS sequence"/>
</dbReference>
<evidence type="ECO:0000259" key="6">
    <source>
        <dbReference type="PROSITE" id="PS50983"/>
    </source>
</evidence>
<accession>A0A1I2FQZ6</accession>
<evidence type="ECO:0000256" key="3">
    <source>
        <dbReference type="ARBA" id="ARBA00022448"/>
    </source>
</evidence>
<dbReference type="GO" id="GO:0030288">
    <property type="term" value="C:outer membrane-bounded periplasmic space"/>
    <property type="evidence" value="ECO:0007669"/>
    <property type="project" value="TreeGrafter"/>
</dbReference>
<dbReference type="RefSeq" id="WP_046232908.1">
    <property type="nucleotide sequence ID" value="NZ_FONN01000013.1"/>
</dbReference>
<protein>
    <submittedName>
        <fullName evidence="7">Iron complex transport system substrate-binding protein</fullName>
    </submittedName>
</protein>
<proteinExistence type="inferred from homology"/>
<sequence length="329" mass="35842">MRTKMIFIASMLVIMLVVTACGQSGAANQSNPAEAAEPAAPVEEAQTRKVTTVNGEVEIPVNPQRIVATYYLGELAALGIKPVGTVDRQLGKANPNLASYSEGVASIGDFPPNLEAIAALEPDLIIATDFDNIEYADYSKIAPTIVIPWTTADVATKLRSIAAFLDKDAEAEAFIQEMDANAAKAREAIKDDISKEETVAIIRFFGKSIRVYGGRDIGHALYHSLELTPTPIIKQAMEQNPNFTSTEDVSLEQISEYAADRIFVVVSDEEADSQYNELQKLAIWANLPAVKNNKVYKIQADKWFAYDPISINVTVEDAVRILTGEDDKG</sequence>
<dbReference type="Pfam" id="PF01497">
    <property type="entry name" value="Peripla_BP_2"/>
    <property type="match status" value="1"/>
</dbReference>
<reference evidence="8" key="1">
    <citation type="submission" date="2016-10" db="EMBL/GenBank/DDBJ databases">
        <authorList>
            <person name="Varghese N."/>
            <person name="Submissions S."/>
        </authorList>
    </citation>
    <scope>NUCLEOTIDE SEQUENCE [LARGE SCALE GENOMIC DNA]</scope>
    <source>
        <strain evidence="8">CGMCC 1.10223</strain>
    </source>
</reference>
<dbReference type="InterPro" id="IPR002491">
    <property type="entry name" value="ABC_transptr_periplasmic_BD"/>
</dbReference>
<dbReference type="AlphaFoldDB" id="A0A1I2FQZ6"/>
<evidence type="ECO:0000256" key="2">
    <source>
        <dbReference type="ARBA" id="ARBA00008814"/>
    </source>
</evidence>
<dbReference type="PANTHER" id="PTHR30532:SF26">
    <property type="entry name" value="IRON(3+)-HYDROXAMATE-BINDING PROTEIN FHUD"/>
    <property type="match status" value="1"/>
</dbReference>
<name>A0A1I2FQZ6_9BACL</name>
<dbReference type="EMBL" id="FONN01000013">
    <property type="protein sequence ID" value="SFF07715.1"/>
    <property type="molecule type" value="Genomic_DNA"/>
</dbReference>
<dbReference type="PANTHER" id="PTHR30532">
    <property type="entry name" value="IRON III DICITRATE-BINDING PERIPLASMIC PROTEIN"/>
    <property type="match status" value="1"/>
</dbReference>
<dbReference type="SUPFAM" id="SSF53807">
    <property type="entry name" value="Helical backbone' metal receptor"/>
    <property type="match status" value="1"/>
</dbReference>
<keyword evidence="8" id="KW-1185">Reference proteome</keyword>
<organism evidence="7 8">
    <name type="scientific">Paenibacillus algorifonticola</name>
    <dbReference type="NCBI Taxonomy" id="684063"/>
    <lineage>
        <taxon>Bacteria</taxon>
        <taxon>Bacillati</taxon>
        <taxon>Bacillota</taxon>
        <taxon>Bacilli</taxon>
        <taxon>Bacillales</taxon>
        <taxon>Paenibacillaceae</taxon>
        <taxon>Paenibacillus</taxon>
    </lineage>
</organism>
<evidence type="ECO:0000256" key="4">
    <source>
        <dbReference type="ARBA" id="ARBA00022729"/>
    </source>
</evidence>
<dbReference type="OrthoDB" id="2241086at2"/>
<feature type="domain" description="Fe/B12 periplasmic-binding" evidence="6">
    <location>
        <begin position="63"/>
        <end position="326"/>
    </location>
</feature>
<feature type="signal peptide" evidence="5">
    <location>
        <begin position="1"/>
        <end position="26"/>
    </location>
</feature>
<keyword evidence="3" id="KW-0813">Transport</keyword>
<comment type="subcellular location">
    <subcellularLocation>
        <location evidence="1">Cell envelope</location>
    </subcellularLocation>
</comment>
<dbReference type="Gene3D" id="3.40.50.1980">
    <property type="entry name" value="Nitrogenase molybdenum iron protein domain"/>
    <property type="match status" value="2"/>
</dbReference>
<keyword evidence="4 5" id="KW-0732">Signal</keyword>
<evidence type="ECO:0000313" key="8">
    <source>
        <dbReference type="Proteomes" id="UP000183410"/>
    </source>
</evidence>
<dbReference type="PROSITE" id="PS51257">
    <property type="entry name" value="PROKAR_LIPOPROTEIN"/>
    <property type="match status" value="1"/>
</dbReference>
<evidence type="ECO:0000313" key="7">
    <source>
        <dbReference type="EMBL" id="SFF07715.1"/>
    </source>
</evidence>
<gene>
    <name evidence="7" type="ORF">SAMN04487969_11348</name>
</gene>
<comment type="similarity">
    <text evidence="2">Belongs to the bacterial solute-binding protein 8 family.</text>
</comment>
<evidence type="ECO:0000256" key="5">
    <source>
        <dbReference type="SAM" id="SignalP"/>
    </source>
</evidence>
<feature type="chain" id="PRO_5038959334" evidence="5">
    <location>
        <begin position="27"/>
        <end position="329"/>
    </location>
</feature>
<dbReference type="PROSITE" id="PS50983">
    <property type="entry name" value="FE_B12_PBP"/>
    <property type="match status" value="1"/>
</dbReference>